<comment type="subcellular location">
    <subcellularLocation>
        <location evidence="1 9">Cell inner membrane</location>
        <topology evidence="1 9">Single-pass membrane protein</topology>
    </subcellularLocation>
</comment>
<dbReference type="InterPro" id="IPR058982">
    <property type="entry name" value="Beta-barrel_AprE"/>
</dbReference>
<evidence type="ECO:0000256" key="2">
    <source>
        <dbReference type="ARBA" id="ARBA00009477"/>
    </source>
</evidence>
<dbReference type="AlphaFoldDB" id="A0A1H3AD37"/>
<evidence type="ECO:0000256" key="6">
    <source>
        <dbReference type="ARBA" id="ARBA00022692"/>
    </source>
</evidence>
<evidence type="ECO:0000256" key="4">
    <source>
        <dbReference type="ARBA" id="ARBA00022475"/>
    </source>
</evidence>
<feature type="domain" description="AprE-like beta-barrel" evidence="12">
    <location>
        <begin position="327"/>
        <end position="415"/>
    </location>
</feature>
<reference evidence="14" key="1">
    <citation type="submission" date="2016-10" db="EMBL/GenBank/DDBJ databases">
        <authorList>
            <person name="Varghese N."/>
            <person name="Submissions S."/>
        </authorList>
    </citation>
    <scope>NUCLEOTIDE SEQUENCE [LARGE SCALE GENOMIC DNA]</scope>
    <source>
        <strain evidence="14">DSM 10014</strain>
    </source>
</reference>
<dbReference type="SUPFAM" id="SSF111369">
    <property type="entry name" value="HlyD-like secretion proteins"/>
    <property type="match status" value="2"/>
</dbReference>
<keyword evidence="8 9" id="KW-0472">Membrane</keyword>
<comment type="similarity">
    <text evidence="2 9">Belongs to the membrane fusion protein (MFP) (TC 8.A.1) family.</text>
</comment>
<dbReference type="RefSeq" id="WP_244268961.1">
    <property type="nucleotide sequence ID" value="NZ_CP160849.1"/>
</dbReference>
<dbReference type="PANTHER" id="PTHR30386">
    <property type="entry name" value="MEMBRANE FUSION SUBUNIT OF EMRAB-TOLC MULTIDRUG EFFLUX PUMP"/>
    <property type="match status" value="1"/>
</dbReference>
<keyword evidence="10" id="KW-0175">Coiled coil</keyword>
<proteinExistence type="inferred from homology"/>
<protein>
    <recommendedName>
        <fullName evidence="9">Membrane fusion protein (MFP) family protein</fullName>
    </recommendedName>
</protein>
<dbReference type="GO" id="GO:0005886">
    <property type="term" value="C:plasma membrane"/>
    <property type="evidence" value="ECO:0007669"/>
    <property type="project" value="UniProtKB-SubCell"/>
</dbReference>
<gene>
    <name evidence="13" type="ORF">SAMN04488041_105293</name>
</gene>
<evidence type="ECO:0000256" key="8">
    <source>
        <dbReference type="ARBA" id="ARBA00023136"/>
    </source>
</evidence>
<evidence type="ECO:0000256" key="10">
    <source>
        <dbReference type="SAM" id="Coils"/>
    </source>
</evidence>
<evidence type="ECO:0000256" key="1">
    <source>
        <dbReference type="ARBA" id="ARBA00004377"/>
    </source>
</evidence>
<keyword evidence="6 9" id="KW-0812">Transmembrane</keyword>
<feature type="transmembrane region" description="Helical" evidence="9">
    <location>
        <begin position="12"/>
        <end position="36"/>
    </location>
</feature>
<dbReference type="Proteomes" id="UP000183076">
    <property type="component" value="Unassembled WGS sequence"/>
</dbReference>
<feature type="coiled-coil region" evidence="10">
    <location>
        <begin position="168"/>
        <end position="202"/>
    </location>
</feature>
<feature type="domain" description="AprE-like long alpha-helical hairpin" evidence="11">
    <location>
        <begin position="94"/>
        <end position="278"/>
    </location>
</feature>
<sequence length="438" mass="47622">MPHHAPPEPKTGLWHITGAAMAAMFCLFALLGGWAATTQISGAVIATGQIDVAGKPKVIQTVDGGVLAELPVKNGDIVKAGQVLARFDATILQIDLRMARARLAEAAGLRARLEAERDESPAPRFDAIDLPPKIGALDMSQAQAGQAAIFKARAQMRAGMRARMASDLADVETQATGLNGQISALEQQLAILTTELRSLTRLVEKGLAPQVRLSQLQSTRAGLRGDLAARRADLARLIHQRWTLKLESLQADRRFQEQVALQLREVTAEVQELTLSILTRQAQLDRIALRAPVDGMVHELRATTVGAVVGAGATLMDIVPQQSKFEFEVQVDPRSINLVRYDQPATLVLTAFDPHTTPQLTGSVYSISPQVVVDPRNGDSFYRVILDIPRTELDRLPASVRLVPGMPIEAFLKTKDRTVLSYLAEPISSQLRRGFRGS</sequence>
<dbReference type="GO" id="GO:0015031">
    <property type="term" value="P:protein transport"/>
    <property type="evidence" value="ECO:0007669"/>
    <property type="project" value="InterPro"/>
</dbReference>
<dbReference type="Gene3D" id="2.40.50.100">
    <property type="match status" value="1"/>
</dbReference>
<keyword evidence="4 9" id="KW-1003">Cell membrane</keyword>
<dbReference type="InterPro" id="IPR058781">
    <property type="entry name" value="HH_AprE-like"/>
</dbReference>
<organism evidence="13 14">
    <name type="scientific">Sulfitobacter pontiacus</name>
    <dbReference type="NCBI Taxonomy" id="60137"/>
    <lineage>
        <taxon>Bacteria</taxon>
        <taxon>Pseudomonadati</taxon>
        <taxon>Pseudomonadota</taxon>
        <taxon>Alphaproteobacteria</taxon>
        <taxon>Rhodobacterales</taxon>
        <taxon>Roseobacteraceae</taxon>
        <taxon>Sulfitobacter</taxon>
    </lineage>
</organism>
<evidence type="ECO:0000259" key="12">
    <source>
        <dbReference type="Pfam" id="PF26002"/>
    </source>
</evidence>
<dbReference type="EMBL" id="FNNB01000005">
    <property type="protein sequence ID" value="SDX27218.1"/>
    <property type="molecule type" value="Genomic_DNA"/>
</dbReference>
<dbReference type="InterPro" id="IPR010129">
    <property type="entry name" value="T1SS_HlyD"/>
</dbReference>
<evidence type="ECO:0000313" key="13">
    <source>
        <dbReference type="EMBL" id="SDX27218.1"/>
    </source>
</evidence>
<evidence type="ECO:0000256" key="7">
    <source>
        <dbReference type="ARBA" id="ARBA00022989"/>
    </source>
</evidence>
<dbReference type="PANTHER" id="PTHR30386:SF17">
    <property type="entry name" value="ALKALINE PROTEASE SECRETION PROTEIN APRE"/>
    <property type="match status" value="1"/>
</dbReference>
<dbReference type="GeneID" id="94020478"/>
<dbReference type="STRING" id="60137.SAMN04488041_105293"/>
<evidence type="ECO:0000256" key="3">
    <source>
        <dbReference type="ARBA" id="ARBA00022448"/>
    </source>
</evidence>
<dbReference type="Pfam" id="PF26002">
    <property type="entry name" value="Beta-barrel_AprE"/>
    <property type="match status" value="1"/>
</dbReference>
<evidence type="ECO:0000259" key="11">
    <source>
        <dbReference type="Pfam" id="PF25994"/>
    </source>
</evidence>
<name>A0A1H3AD37_9RHOB</name>
<dbReference type="InterPro" id="IPR050739">
    <property type="entry name" value="MFP"/>
</dbReference>
<keyword evidence="3 9" id="KW-0813">Transport</keyword>
<evidence type="ECO:0000256" key="5">
    <source>
        <dbReference type="ARBA" id="ARBA00022519"/>
    </source>
</evidence>
<evidence type="ECO:0000313" key="14">
    <source>
        <dbReference type="Proteomes" id="UP000183076"/>
    </source>
</evidence>
<accession>A0A1H3AD37</accession>
<dbReference type="PRINTS" id="PR01490">
    <property type="entry name" value="RTXTOXIND"/>
</dbReference>
<keyword evidence="7 9" id="KW-1133">Transmembrane helix</keyword>
<dbReference type="Pfam" id="PF25994">
    <property type="entry name" value="HH_AprE"/>
    <property type="match status" value="1"/>
</dbReference>
<dbReference type="NCBIfam" id="TIGR01843">
    <property type="entry name" value="type_I_hlyD"/>
    <property type="match status" value="1"/>
</dbReference>
<dbReference type="Gene3D" id="2.40.30.170">
    <property type="match status" value="1"/>
</dbReference>
<keyword evidence="5 9" id="KW-0997">Cell inner membrane</keyword>
<evidence type="ECO:0000256" key="9">
    <source>
        <dbReference type="RuleBase" id="RU365093"/>
    </source>
</evidence>